<feature type="domain" description="EAL" evidence="3">
    <location>
        <begin position="387"/>
        <end position="636"/>
    </location>
</feature>
<dbReference type="Pfam" id="PF00563">
    <property type="entry name" value="EAL"/>
    <property type="match status" value="1"/>
</dbReference>
<organism evidence="5 6">
    <name type="scientific">Novosphingobium anseongense</name>
    <dbReference type="NCBI Taxonomy" id="3133436"/>
    <lineage>
        <taxon>Bacteria</taxon>
        <taxon>Pseudomonadati</taxon>
        <taxon>Pseudomonadota</taxon>
        <taxon>Alphaproteobacteria</taxon>
        <taxon>Sphingomonadales</taxon>
        <taxon>Sphingomonadaceae</taxon>
        <taxon>Novosphingobium</taxon>
    </lineage>
</organism>
<comment type="caution">
    <text evidence="5">The sequence shown here is derived from an EMBL/GenBank/DDBJ whole genome shotgun (WGS) entry which is preliminary data.</text>
</comment>
<keyword evidence="2" id="KW-1133">Transmembrane helix</keyword>
<dbReference type="InterPro" id="IPR001633">
    <property type="entry name" value="EAL_dom"/>
</dbReference>
<dbReference type="PROSITE" id="PS50887">
    <property type="entry name" value="GGDEF"/>
    <property type="match status" value="1"/>
</dbReference>
<evidence type="ECO:0000256" key="1">
    <source>
        <dbReference type="SAM" id="Coils"/>
    </source>
</evidence>
<dbReference type="Pfam" id="PF00990">
    <property type="entry name" value="GGDEF"/>
    <property type="match status" value="1"/>
</dbReference>
<sequence>MLKRYRYAAGATDFEVAQVSKLQRQIAPLYSLLSLSAASLAFTHRHVAPTVLTLILPALLITACIVRTVRWMMMPTDRQVTPAEARGLLRRTLIMAGILAVLFVSWAIALDHYGGPYEQGHVAMFVAVTVLGCVFCLGYHPHAAALVCAIVIGTFLAYCLSKGSEVISAIAINIALVTGVILKVLRDSFAGFLSLELSQQALEQKRAEAQELSEENALLAQTDPLTALPNRRYFFAELDRLLADGAQSFTVALLDLDGFKPVNDTYGHAQGDQLLQIISQRLRHVGAGEMVVARLGGDEFGVLMRLDARDAMARGQMFCDIVKEPVPLPEATVVVGCSLGLASYPDAGQTAQDLFDRADFALYHAKAQRRGACVVFSSELEELIRSEQAIDSAFQAADLDGELSVVFQPIFATRELELVAVEALARWESPQIGTVSPEQLIAAAERVGMARRTTLTLFDKALVGAARLPQNVRLTFNLSALDIADEVTVTCLLERLAASGVAPRRIVFELTENSLITDIGTARLSLERLRNTGAQLALDDFGTGFSSLSTLHELPFDILKIDRSFAARLNDQTGRRLVSAIRGLAQTLSLQCVLEGIETEQQLVEATLAGFDYAQGYYLARPGKIEDVIESLGKHKRAA</sequence>
<dbReference type="Gene3D" id="3.30.70.270">
    <property type="match status" value="1"/>
</dbReference>
<dbReference type="CDD" id="cd01948">
    <property type="entry name" value="EAL"/>
    <property type="match status" value="1"/>
</dbReference>
<dbReference type="Gene3D" id="3.20.20.450">
    <property type="entry name" value="EAL domain"/>
    <property type="match status" value="1"/>
</dbReference>
<feature type="transmembrane region" description="Helical" evidence="2">
    <location>
        <begin position="89"/>
        <end position="109"/>
    </location>
</feature>
<keyword evidence="2" id="KW-0472">Membrane</keyword>
<dbReference type="PANTHER" id="PTHR33121">
    <property type="entry name" value="CYCLIC DI-GMP PHOSPHODIESTERASE PDEF"/>
    <property type="match status" value="1"/>
</dbReference>
<accession>A0ABU8S166</accession>
<evidence type="ECO:0000256" key="2">
    <source>
        <dbReference type="SAM" id="Phobius"/>
    </source>
</evidence>
<feature type="transmembrane region" description="Helical" evidence="2">
    <location>
        <begin position="166"/>
        <end position="185"/>
    </location>
</feature>
<dbReference type="NCBIfam" id="TIGR00254">
    <property type="entry name" value="GGDEF"/>
    <property type="match status" value="1"/>
</dbReference>
<evidence type="ECO:0000313" key="5">
    <source>
        <dbReference type="EMBL" id="MEJ5978983.1"/>
    </source>
</evidence>
<proteinExistence type="predicted"/>
<dbReference type="PANTHER" id="PTHR33121:SF71">
    <property type="entry name" value="OXYGEN SENSOR PROTEIN DOSP"/>
    <property type="match status" value="1"/>
</dbReference>
<feature type="transmembrane region" description="Helical" evidence="2">
    <location>
        <begin position="50"/>
        <end position="69"/>
    </location>
</feature>
<keyword evidence="6" id="KW-1185">Reference proteome</keyword>
<dbReference type="SMART" id="SM00052">
    <property type="entry name" value="EAL"/>
    <property type="match status" value="1"/>
</dbReference>
<dbReference type="InterPro" id="IPR043128">
    <property type="entry name" value="Rev_trsase/Diguanyl_cyclase"/>
</dbReference>
<dbReference type="InterPro" id="IPR035919">
    <property type="entry name" value="EAL_sf"/>
</dbReference>
<evidence type="ECO:0000259" key="4">
    <source>
        <dbReference type="PROSITE" id="PS50887"/>
    </source>
</evidence>
<dbReference type="PROSITE" id="PS50883">
    <property type="entry name" value="EAL"/>
    <property type="match status" value="1"/>
</dbReference>
<dbReference type="SMART" id="SM00267">
    <property type="entry name" value="GGDEF"/>
    <property type="match status" value="1"/>
</dbReference>
<evidence type="ECO:0000313" key="6">
    <source>
        <dbReference type="Proteomes" id="UP001361239"/>
    </source>
</evidence>
<dbReference type="EMBL" id="JBBHJZ010000005">
    <property type="protein sequence ID" value="MEJ5978983.1"/>
    <property type="molecule type" value="Genomic_DNA"/>
</dbReference>
<name>A0ABU8S166_9SPHN</name>
<dbReference type="SUPFAM" id="SSF55073">
    <property type="entry name" value="Nucleotide cyclase"/>
    <property type="match status" value="1"/>
</dbReference>
<feature type="coiled-coil region" evidence="1">
    <location>
        <begin position="195"/>
        <end position="222"/>
    </location>
</feature>
<keyword evidence="1" id="KW-0175">Coiled coil</keyword>
<evidence type="ECO:0000259" key="3">
    <source>
        <dbReference type="PROSITE" id="PS50883"/>
    </source>
</evidence>
<dbReference type="CDD" id="cd01949">
    <property type="entry name" value="GGDEF"/>
    <property type="match status" value="1"/>
</dbReference>
<dbReference type="InterPro" id="IPR000160">
    <property type="entry name" value="GGDEF_dom"/>
</dbReference>
<dbReference type="Proteomes" id="UP001361239">
    <property type="component" value="Unassembled WGS sequence"/>
</dbReference>
<feature type="domain" description="GGDEF" evidence="4">
    <location>
        <begin position="247"/>
        <end position="378"/>
    </location>
</feature>
<feature type="transmembrane region" description="Helical" evidence="2">
    <location>
        <begin position="121"/>
        <end position="138"/>
    </location>
</feature>
<feature type="transmembrane region" description="Helical" evidence="2">
    <location>
        <begin position="27"/>
        <end position="44"/>
    </location>
</feature>
<dbReference type="SUPFAM" id="SSF141868">
    <property type="entry name" value="EAL domain-like"/>
    <property type="match status" value="1"/>
</dbReference>
<reference evidence="5 6" key="1">
    <citation type="submission" date="2024-03" db="EMBL/GenBank/DDBJ databases">
        <authorList>
            <person name="Jo J.-H."/>
        </authorList>
    </citation>
    <scope>NUCLEOTIDE SEQUENCE [LARGE SCALE GENOMIC DNA]</scope>
    <source>
        <strain evidence="5 6">PS1R-30</strain>
    </source>
</reference>
<dbReference type="RefSeq" id="WP_339588927.1">
    <property type="nucleotide sequence ID" value="NZ_JBBHJZ010000005.1"/>
</dbReference>
<dbReference type="InterPro" id="IPR029787">
    <property type="entry name" value="Nucleotide_cyclase"/>
</dbReference>
<gene>
    <name evidence="5" type="ORF">WG901_20185</name>
</gene>
<protein>
    <submittedName>
        <fullName evidence="5">EAL domain-containing protein</fullName>
    </submittedName>
</protein>
<dbReference type="InterPro" id="IPR050706">
    <property type="entry name" value="Cyclic-di-GMP_PDE-like"/>
</dbReference>
<keyword evidence="2" id="KW-0812">Transmembrane</keyword>